<dbReference type="InterPro" id="IPR011004">
    <property type="entry name" value="Trimer_LpxA-like_sf"/>
</dbReference>
<feature type="domain" description="Maltose/galactoside acetyltransferase" evidence="5">
    <location>
        <begin position="11"/>
        <end position="65"/>
    </location>
</feature>
<dbReference type="PANTHER" id="PTHR23416">
    <property type="entry name" value="SIALIC ACID SYNTHASE-RELATED"/>
    <property type="match status" value="1"/>
</dbReference>
<name>A0ABT4TBZ0_9ACTN</name>
<evidence type="ECO:0000313" key="7">
    <source>
        <dbReference type="Proteomes" id="UP001212498"/>
    </source>
</evidence>
<reference evidence="6 7" key="1">
    <citation type="submission" date="2022-11" db="EMBL/GenBank/DDBJ databases">
        <title>Nonomuraea corallina sp. nov., a new species of the genus Nonomuraea isolated from sea side sediment in Thai sea.</title>
        <authorList>
            <person name="Ngamcharungchit C."/>
            <person name="Matsumoto A."/>
            <person name="Suriyachadkun C."/>
            <person name="Panbangred W."/>
            <person name="Inahashi Y."/>
            <person name="Intra B."/>
        </authorList>
    </citation>
    <scope>NUCLEOTIDE SEQUENCE [LARGE SCALE GENOMIC DNA]</scope>
    <source>
        <strain evidence="6 7">DSM 43553</strain>
    </source>
</reference>
<dbReference type="InterPro" id="IPR001451">
    <property type="entry name" value="Hexapep"/>
</dbReference>
<evidence type="ECO:0000256" key="2">
    <source>
        <dbReference type="ARBA" id="ARBA00022679"/>
    </source>
</evidence>
<dbReference type="PROSITE" id="PS00101">
    <property type="entry name" value="HEXAPEP_TRANSFERASES"/>
    <property type="match status" value="1"/>
</dbReference>
<evidence type="ECO:0000256" key="4">
    <source>
        <dbReference type="SAM" id="MobiDB-lite"/>
    </source>
</evidence>
<keyword evidence="7" id="KW-1185">Reference proteome</keyword>
<dbReference type="SMART" id="SM01266">
    <property type="entry name" value="Mac"/>
    <property type="match status" value="1"/>
</dbReference>
<accession>A0ABT4TBZ0</accession>
<comment type="caution">
    <text evidence="6">The sequence shown here is derived from an EMBL/GenBank/DDBJ whole genome shotgun (WGS) entry which is preliminary data.</text>
</comment>
<feature type="region of interest" description="Disordered" evidence="4">
    <location>
        <begin position="190"/>
        <end position="218"/>
    </location>
</feature>
<dbReference type="InterPro" id="IPR018357">
    <property type="entry name" value="Hexapep_transf_CS"/>
</dbReference>
<keyword evidence="2" id="KW-0808">Transferase</keyword>
<keyword evidence="3" id="KW-0677">Repeat</keyword>
<comment type="similarity">
    <text evidence="1">Belongs to the transferase hexapeptide repeat family.</text>
</comment>
<feature type="compositionally biased region" description="Gly residues" evidence="4">
    <location>
        <begin position="195"/>
        <end position="218"/>
    </location>
</feature>
<protein>
    <submittedName>
        <fullName evidence="6">Sugar O-acetyltransferase</fullName>
    </submittedName>
</protein>
<evidence type="ECO:0000313" key="6">
    <source>
        <dbReference type="EMBL" id="MDA0646774.1"/>
    </source>
</evidence>
<dbReference type="InterPro" id="IPR024688">
    <property type="entry name" value="Mac_dom"/>
</dbReference>
<sequence length="218" mass="22495">MTHDSDGRSMRERMLAGDLYIADDPELAEHMRRAADLMDAYNATSARDPQTRRRLLAKLLGAVGEGTEIRPPLRVDYGSHIRVGARSFANFGLVALDVASITIGDDVQIGTNVQLMTPTHPVDPDLRRAKWESAAPITIGDNVWLGSGVIVLAGVTIGENAVVGAGAVVTRDLPPNVVAAGNPARVIRTIEHTGPGAGPSAGTDAGPGAGPGSGPGAG</sequence>
<dbReference type="PANTHER" id="PTHR23416:SF23">
    <property type="entry name" value="ACETYLTRANSFERASE C18B11.09C-RELATED"/>
    <property type="match status" value="1"/>
</dbReference>
<organism evidence="6 7">
    <name type="scientific">Nonomuraea ferruginea</name>
    <dbReference type="NCBI Taxonomy" id="46174"/>
    <lineage>
        <taxon>Bacteria</taxon>
        <taxon>Bacillati</taxon>
        <taxon>Actinomycetota</taxon>
        <taxon>Actinomycetes</taxon>
        <taxon>Streptosporangiales</taxon>
        <taxon>Streptosporangiaceae</taxon>
        <taxon>Nonomuraea</taxon>
    </lineage>
</organism>
<dbReference type="Pfam" id="PF12464">
    <property type="entry name" value="Mac"/>
    <property type="match status" value="1"/>
</dbReference>
<dbReference type="RefSeq" id="WP_271279962.1">
    <property type="nucleotide sequence ID" value="NZ_BAABFD010000036.1"/>
</dbReference>
<dbReference type="EMBL" id="JAPNUD010000224">
    <property type="protein sequence ID" value="MDA0646774.1"/>
    <property type="molecule type" value="Genomic_DNA"/>
</dbReference>
<dbReference type="InterPro" id="IPR051159">
    <property type="entry name" value="Hexapeptide_acetyltransf"/>
</dbReference>
<evidence type="ECO:0000259" key="5">
    <source>
        <dbReference type="SMART" id="SM01266"/>
    </source>
</evidence>
<dbReference type="CDD" id="cd03357">
    <property type="entry name" value="LbH_MAT_GAT"/>
    <property type="match status" value="1"/>
</dbReference>
<dbReference type="SUPFAM" id="SSF51161">
    <property type="entry name" value="Trimeric LpxA-like enzymes"/>
    <property type="match status" value="1"/>
</dbReference>
<evidence type="ECO:0000256" key="1">
    <source>
        <dbReference type="ARBA" id="ARBA00007274"/>
    </source>
</evidence>
<gene>
    <name evidence="6" type="ORF">OUY24_39640</name>
</gene>
<dbReference type="Gene3D" id="2.160.10.10">
    <property type="entry name" value="Hexapeptide repeat proteins"/>
    <property type="match status" value="1"/>
</dbReference>
<dbReference type="Proteomes" id="UP001212498">
    <property type="component" value="Unassembled WGS sequence"/>
</dbReference>
<evidence type="ECO:0000256" key="3">
    <source>
        <dbReference type="ARBA" id="ARBA00022737"/>
    </source>
</evidence>
<proteinExistence type="inferred from homology"/>
<dbReference type="Pfam" id="PF00132">
    <property type="entry name" value="Hexapep"/>
    <property type="match status" value="1"/>
</dbReference>